<dbReference type="AlphaFoldDB" id="M5FQX3"/>
<organism evidence="16 17">
    <name type="scientific">Dacryopinax primogenitus (strain DJM 731)</name>
    <name type="common">Brown rot fungus</name>
    <dbReference type="NCBI Taxonomy" id="1858805"/>
    <lineage>
        <taxon>Eukaryota</taxon>
        <taxon>Fungi</taxon>
        <taxon>Dikarya</taxon>
        <taxon>Basidiomycota</taxon>
        <taxon>Agaricomycotina</taxon>
        <taxon>Dacrymycetes</taxon>
        <taxon>Dacrymycetales</taxon>
        <taxon>Dacrymycetaceae</taxon>
        <taxon>Dacryopinax</taxon>
    </lineage>
</organism>
<feature type="region of interest" description="Disordered" evidence="13">
    <location>
        <begin position="475"/>
        <end position="503"/>
    </location>
</feature>
<dbReference type="HOGENOM" id="CLU_004372_3_0_1"/>
<dbReference type="GeneID" id="63685591"/>
<evidence type="ECO:0000256" key="10">
    <source>
        <dbReference type="ARBA" id="ARBA00023242"/>
    </source>
</evidence>
<evidence type="ECO:0000256" key="8">
    <source>
        <dbReference type="ARBA" id="ARBA00023015"/>
    </source>
</evidence>
<dbReference type="InterPro" id="IPR019775">
    <property type="entry name" value="WD40_repeat_CS"/>
</dbReference>
<evidence type="ECO:0000256" key="6">
    <source>
        <dbReference type="ARBA" id="ARBA00022737"/>
    </source>
</evidence>
<evidence type="ECO:0000256" key="2">
    <source>
        <dbReference type="ARBA" id="ARBA00004123"/>
    </source>
</evidence>
<evidence type="ECO:0000256" key="3">
    <source>
        <dbReference type="ARBA" id="ARBA00007306"/>
    </source>
</evidence>
<dbReference type="PANTHER" id="PTHR13831:SF0">
    <property type="entry name" value="PROTEIN HIRA"/>
    <property type="match status" value="1"/>
</dbReference>
<reference evidence="16 17" key="1">
    <citation type="journal article" date="2012" name="Science">
        <title>The Paleozoic origin of enzymatic lignin decomposition reconstructed from 31 fungal genomes.</title>
        <authorList>
            <person name="Floudas D."/>
            <person name="Binder M."/>
            <person name="Riley R."/>
            <person name="Barry K."/>
            <person name="Blanchette R.A."/>
            <person name="Henrissat B."/>
            <person name="Martinez A.T."/>
            <person name="Otillar R."/>
            <person name="Spatafora J.W."/>
            <person name="Yadav J.S."/>
            <person name="Aerts A."/>
            <person name="Benoit I."/>
            <person name="Boyd A."/>
            <person name="Carlson A."/>
            <person name="Copeland A."/>
            <person name="Coutinho P.M."/>
            <person name="de Vries R.P."/>
            <person name="Ferreira P."/>
            <person name="Findley K."/>
            <person name="Foster B."/>
            <person name="Gaskell J."/>
            <person name="Glotzer D."/>
            <person name="Gorecki P."/>
            <person name="Heitman J."/>
            <person name="Hesse C."/>
            <person name="Hori C."/>
            <person name="Igarashi K."/>
            <person name="Jurgens J.A."/>
            <person name="Kallen N."/>
            <person name="Kersten P."/>
            <person name="Kohler A."/>
            <person name="Kuees U."/>
            <person name="Kumar T.K.A."/>
            <person name="Kuo A."/>
            <person name="LaButti K."/>
            <person name="Larrondo L.F."/>
            <person name="Lindquist E."/>
            <person name="Ling A."/>
            <person name="Lombard V."/>
            <person name="Lucas S."/>
            <person name="Lundell T."/>
            <person name="Martin R."/>
            <person name="McLaughlin D.J."/>
            <person name="Morgenstern I."/>
            <person name="Morin E."/>
            <person name="Murat C."/>
            <person name="Nagy L.G."/>
            <person name="Nolan M."/>
            <person name="Ohm R.A."/>
            <person name="Patyshakuliyeva A."/>
            <person name="Rokas A."/>
            <person name="Ruiz-Duenas F.J."/>
            <person name="Sabat G."/>
            <person name="Salamov A."/>
            <person name="Samejima M."/>
            <person name="Schmutz J."/>
            <person name="Slot J.C."/>
            <person name="St John F."/>
            <person name="Stenlid J."/>
            <person name="Sun H."/>
            <person name="Sun S."/>
            <person name="Syed K."/>
            <person name="Tsang A."/>
            <person name="Wiebenga A."/>
            <person name="Young D."/>
            <person name="Pisabarro A."/>
            <person name="Eastwood D.C."/>
            <person name="Martin F."/>
            <person name="Cullen D."/>
            <person name="Grigoriev I.V."/>
            <person name="Hibbett D.S."/>
        </authorList>
    </citation>
    <scope>NUCLEOTIDE SEQUENCE [LARGE SCALE GENOMIC DNA]</scope>
    <source>
        <strain evidence="16 17">DJM-731 SS1</strain>
    </source>
</reference>
<name>M5FQX3_DACPD</name>
<dbReference type="InterPro" id="IPR020472">
    <property type="entry name" value="WD40_PAC1"/>
</dbReference>
<accession>M5FQX3</accession>
<dbReference type="STRING" id="1858805.M5FQX3"/>
<dbReference type="PROSITE" id="PS50294">
    <property type="entry name" value="WD_REPEATS_REGION"/>
    <property type="match status" value="3"/>
</dbReference>
<evidence type="ECO:0000256" key="5">
    <source>
        <dbReference type="ARBA" id="ARBA00022574"/>
    </source>
</evidence>
<evidence type="ECO:0000313" key="16">
    <source>
        <dbReference type="EMBL" id="EJT99410.1"/>
    </source>
</evidence>
<evidence type="ECO:0000256" key="9">
    <source>
        <dbReference type="ARBA" id="ARBA00023163"/>
    </source>
</evidence>
<dbReference type="GO" id="GO:0000417">
    <property type="term" value="C:HIR complex"/>
    <property type="evidence" value="ECO:0007669"/>
    <property type="project" value="TreeGrafter"/>
</dbReference>
<feature type="repeat" description="WD" evidence="11">
    <location>
        <begin position="64"/>
        <end position="98"/>
    </location>
</feature>
<comment type="subcellular location">
    <subcellularLocation>
        <location evidence="2 12">Nucleus</location>
    </subcellularLocation>
</comment>
<keyword evidence="9 12" id="KW-0804">Transcription</keyword>
<keyword evidence="17" id="KW-1185">Reference proteome</keyword>
<sequence>MQLIKPAWVMHTDEKKKRLPIFSLHVHGDGSRLATGGLDSKVRIWSTAAILDEHNTMPKSLCTLTMHVGPVLCVRWSHSGRLLASGSDDGLVMIWDLDPSGAGKVFGEEEVNVEGWKALRRLAGHESDVSDLSWSPQDRFLASVSMDSSVIIWDDRVAKLVGHQGFVKGVCWDPVGQYLATQSDDKTVRIWRTTDWACERVVTQPFELSPASTFFRRLSWSPDGAHITAANAMNGPVFVAAVISRKEWTSDISLVGHENTVEVASYNPHLFVRDESKPVDSHNICSVLALGADDRSVSVWQTNQARPLLVALDVFDRNVLDLSWSFDGLTLYACSSDGTIAVMNFSPSELRGIAPHDVQLQYLKGYKFTSPMNLTYQAEAPQPIPLPPQFVAPAQRVQPLPAQPPINVRGTQEVTRTKDGKRRIRPVLLSQGSSTSLPPPVHPYQQPLQNGIHIQPQPTAQLAYTQPVLQHAMAEPSNPFTSTPLSVSQPGSYASSMPLSGQAGLADDDVQMVDSWEPAEPASTAGGSSPRKGRTLGGDRVREPIVVRELLGSTSAVMPIVNLPSASGATRTSEPVLKAPGLKTYVAAPMEGAKEGDVLEGRNPDEPDKPSDVQLYQNKTVQWLDYLPSRIVAVASTSVFFVAACIDGGITVYSQTGRRMLPTLMLDSRAVFLQGLKQYLLAITEQGTLAVWNVKSAQAIVPPSSIRHLLISQLLSVQLRPNGVPVLNFSDGTAFSYDPGLSCWHKLSDAWFARGSDSWDAARTRASRPAAPRGPIATLEAAISEAKPLELLIENKPEWWSAATTLAHLESRMFGAKALDSPGEYKLALLGYARRLADEGFRGKAEELIKELCGPVYWRLRKEPWEPTVLGMQKRDLLKEVLSIFARSKTLVKLGSDYQDLMKRIVVEDV</sequence>
<dbReference type="GO" id="GO:0006351">
    <property type="term" value="P:DNA-templated transcription"/>
    <property type="evidence" value="ECO:0007669"/>
    <property type="project" value="InterPro"/>
</dbReference>
<feature type="domain" description="CAF1B/HIR1 beta-propeller" evidence="15">
    <location>
        <begin position="29"/>
        <end position="350"/>
    </location>
</feature>
<dbReference type="PROSITE" id="PS00678">
    <property type="entry name" value="WD_REPEATS_1"/>
    <property type="match status" value="1"/>
</dbReference>
<gene>
    <name evidence="16" type="ORF">DACRYDRAFT_118135</name>
</gene>
<dbReference type="InterPro" id="IPR001680">
    <property type="entry name" value="WD40_rpt"/>
</dbReference>
<protein>
    <recommendedName>
        <fullName evidence="12">Protein HIR</fullName>
    </recommendedName>
</protein>
<dbReference type="CDD" id="cd00200">
    <property type="entry name" value="WD40"/>
    <property type="match status" value="1"/>
</dbReference>
<dbReference type="GO" id="GO:0006338">
    <property type="term" value="P:chromatin remodeling"/>
    <property type="evidence" value="ECO:0007669"/>
    <property type="project" value="InterPro"/>
</dbReference>
<dbReference type="EMBL" id="JH795870">
    <property type="protein sequence ID" value="EJT99410.1"/>
    <property type="molecule type" value="Genomic_DNA"/>
</dbReference>
<dbReference type="RefSeq" id="XP_040626308.1">
    <property type="nucleotide sequence ID" value="XM_040770529.1"/>
</dbReference>
<keyword evidence="8 12" id="KW-0805">Transcription regulation</keyword>
<dbReference type="InterPro" id="IPR019015">
    <property type="entry name" value="HIRA_B_motif"/>
</dbReference>
<keyword evidence="7 12" id="KW-0156">Chromatin regulator</keyword>
<keyword evidence="4 12" id="KW-0678">Repressor</keyword>
<evidence type="ECO:0000256" key="13">
    <source>
        <dbReference type="SAM" id="MobiDB-lite"/>
    </source>
</evidence>
<evidence type="ECO:0000259" key="14">
    <source>
        <dbReference type="Pfam" id="PF07569"/>
    </source>
</evidence>
<feature type="repeat" description="WD" evidence="11">
    <location>
        <begin position="21"/>
        <end position="46"/>
    </location>
</feature>
<evidence type="ECO:0000313" key="17">
    <source>
        <dbReference type="Proteomes" id="UP000030653"/>
    </source>
</evidence>
<comment type="function">
    <text evidence="1 12">Required for replication-independent chromatin assembly and for the periodic repression of histone gene transcription during the cell cycle.</text>
</comment>
<feature type="region of interest" description="Disordered" evidence="13">
    <location>
        <begin position="401"/>
        <end position="445"/>
    </location>
</feature>
<dbReference type="PRINTS" id="PR00320">
    <property type="entry name" value="GPROTEINBRPT"/>
</dbReference>
<dbReference type="Pfam" id="PF24105">
    <property type="entry name" value="Beta-prop_CAF1B_HIR1"/>
    <property type="match status" value="1"/>
</dbReference>
<dbReference type="PROSITE" id="PS50082">
    <property type="entry name" value="WD_REPEATS_2"/>
    <property type="match status" value="4"/>
</dbReference>
<dbReference type="OMA" id="RGSWDGD"/>
<feature type="domain" description="Protein HIRA-like C-terminal" evidence="14">
    <location>
        <begin position="657"/>
        <end position="852"/>
    </location>
</feature>
<feature type="compositionally biased region" description="Polar residues" evidence="13">
    <location>
        <begin position="478"/>
        <end position="499"/>
    </location>
</feature>
<feature type="repeat" description="WD" evidence="11">
    <location>
        <begin position="160"/>
        <end position="191"/>
    </location>
</feature>
<evidence type="ECO:0000256" key="1">
    <source>
        <dbReference type="ARBA" id="ARBA00002677"/>
    </source>
</evidence>
<dbReference type="InterPro" id="IPR011494">
    <property type="entry name" value="HIRA-like_C"/>
</dbReference>
<dbReference type="Pfam" id="PF07569">
    <property type="entry name" value="Hira"/>
    <property type="match status" value="1"/>
</dbReference>
<dbReference type="InterPro" id="IPR036322">
    <property type="entry name" value="WD40_repeat_dom_sf"/>
</dbReference>
<dbReference type="InterPro" id="IPR055410">
    <property type="entry name" value="Beta-prop_CAF1B_HIR1"/>
</dbReference>
<evidence type="ECO:0000256" key="4">
    <source>
        <dbReference type="ARBA" id="ARBA00022491"/>
    </source>
</evidence>
<dbReference type="GO" id="GO:0005634">
    <property type="term" value="C:nucleus"/>
    <property type="evidence" value="ECO:0007669"/>
    <property type="project" value="UniProtKB-SubCell"/>
</dbReference>
<dbReference type="SMART" id="SM00320">
    <property type="entry name" value="WD40"/>
    <property type="match status" value="7"/>
</dbReference>
<feature type="repeat" description="WD" evidence="11">
    <location>
        <begin position="122"/>
        <end position="154"/>
    </location>
</feature>
<dbReference type="OrthoDB" id="1741719at2759"/>
<keyword evidence="10 12" id="KW-0539">Nucleus</keyword>
<keyword evidence="5 11" id="KW-0853">WD repeat</keyword>
<dbReference type="InterPro" id="IPR015943">
    <property type="entry name" value="WD40/YVTN_repeat-like_dom_sf"/>
</dbReference>
<dbReference type="PANTHER" id="PTHR13831">
    <property type="entry name" value="MEMBER OF THE HIR1 FAMILY OF WD-REPEAT PROTEINS"/>
    <property type="match status" value="1"/>
</dbReference>
<dbReference type="Proteomes" id="UP000030653">
    <property type="component" value="Unassembled WGS sequence"/>
</dbReference>
<dbReference type="Pfam" id="PF09453">
    <property type="entry name" value="HIRA_B"/>
    <property type="match status" value="1"/>
</dbReference>
<evidence type="ECO:0000259" key="15">
    <source>
        <dbReference type="Pfam" id="PF24105"/>
    </source>
</evidence>
<feature type="region of interest" description="Disordered" evidence="13">
    <location>
        <begin position="518"/>
        <end position="539"/>
    </location>
</feature>
<dbReference type="SUPFAM" id="SSF50978">
    <property type="entry name" value="WD40 repeat-like"/>
    <property type="match status" value="2"/>
</dbReference>
<evidence type="ECO:0000256" key="12">
    <source>
        <dbReference type="RuleBase" id="RU364014"/>
    </source>
</evidence>
<dbReference type="InterPro" id="IPR031120">
    <property type="entry name" value="HIR1-like"/>
</dbReference>
<keyword evidence="6 12" id="KW-0677">Repeat</keyword>
<dbReference type="GO" id="GO:0006355">
    <property type="term" value="P:regulation of DNA-templated transcription"/>
    <property type="evidence" value="ECO:0007669"/>
    <property type="project" value="InterPro"/>
</dbReference>
<evidence type="ECO:0000256" key="7">
    <source>
        <dbReference type="ARBA" id="ARBA00022853"/>
    </source>
</evidence>
<dbReference type="GO" id="GO:0000785">
    <property type="term" value="C:chromatin"/>
    <property type="evidence" value="ECO:0007669"/>
    <property type="project" value="TreeGrafter"/>
</dbReference>
<dbReference type="GO" id="GO:0031491">
    <property type="term" value="F:nucleosome binding"/>
    <property type="evidence" value="ECO:0007669"/>
    <property type="project" value="TreeGrafter"/>
</dbReference>
<dbReference type="Gene3D" id="2.130.10.10">
    <property type="entry name" value="YVTN repeat-like/Quinoprotein amine dehydrogenase"/>
    <property type="match status" value="2"/>
</dbReference>
<proteinExistence type="inferred from homology"/>
<comment type="similarity">
    <text evidence="3 12">Belongs to the WD repeat HIR1 family.</text>
</comment>
<evidence type="ECO:0000256" key="11">
    <source>
        <dbReference type="PROSITE-ProRule" id="PRU00221"/>
    </source>
</evidence>